<dbReference type="EMBL" id="DVIQ01000030">
    <property type="protein sequence ID" value="HIS31146.1"/>
    <property type="molecule type" value="Genomic_DNA"/>
</dbReference>
<comment type="caution">
    <text evidence="1">The sequence shown here is derived from an EMBL/GenBank/DDBJ whole genome shotgun (WGS) entry which is preliminary data.</text>
</comment>
<reference evidence="1" key="1">
    <citation type="submission" date="2020-10" db="EMBL/GenBank/DDBJ databases">
        <authorList>
            <person name="Gilroy R."/>
        </authorList>
    </citation>
    <scope>NUCLEOTIDE SEQUENCE</scope>
    <source>
        <strain evidence="1">CHK190-19873</strain>
    </source>
</reference>
<name>A0A9D1ET14_9FIRM</name>
<sequence>MGYDRSNRNHPAGRRYLPVRLAERERDRVMQDLIKLSQLDTKKIFGLSLCGAQMRARKGRLPGIHAEKHGKNWSYFLWRKKFEKEIGRELTEEDFVERRK</sequence>
<dbReference type="AlphaFoldDB" id="A0A9D1ET14"/>
<organism evidence="1 2">
    <name type="scientific">Candidatus Limivivens intestinipullorum</name>
    <dbReference type="NCBI Taxonomy" id="2840858"/>
    <lineage>
        <taxon>Bacteria</taxon>
        <taxon>Bacillati</taxon>
        <taxon>Bacillota</taxon>
        <taxon>Clostridia</taxon>
        <taxon>Lachnospirales</taxon>
        <taxon>Lachnospiraceae</taxon>
        <taxon>Lachnospiraceae incertae sedis</taxon>
        <taxon>Candidatus Limivivens</taxon>
    </lineage>
</organism>
<protein>
    <submittedName>
        <fullName evidence="1">Uncharacterized protein</fullName>
    </submittedName>
</protein>
<gene>
    <name evidence="1" type="ORF">IAB44_06325</name>
</gene>
<accession>A0A9D1ET14</accession>
<proteinExistence type="predicted"/>
<evidence type="ECO:0000313" key="1">
    <source>
        <dbReference type="EMBL" id="HIS31146.1"/>
    </source>
</evidence>
<evidence type="ECO:0000313" key="2">
    <source>
        <dbReference type="Proteomes" id="UP000823935"/>
    </source>
</evidence>
<reference evidence="1" key="2">
    <citation type="journal article" date="2021" name="PeerJ">
        <title>Extensive microbial diversity within the chicken gut microbiome revealed by metagenomics and culture.</title>
        <authorList>
            <person name="Gilroy R."/>
            <person name="Ravi A."/>
            <person name="Getino M."/>
            <person name="Pursley I."/>
            <person name="Horton D.L."/>
            <person name="Alikhan N.F."/>
            <person name="Baker D."/>
            <person name="Gharbi K."/>
            <person name="Hall N."/>
            <person name="Watson M."/>
            <person name="Adriaenssens E.M."/>
            <person name="Foster-Nyarko E."/>
            <person name="Jarju S."/>
            <person name="Secka A."/>
            <person name="Antonio M."/>
            <person name="Oren A."/>
            <person name="Chaudhuri R.R."/>
            <person name="La Ragione R."/>
            <person name="Hildebrand F."/>
            <person name="Pallen M.J."/>
        </authorList>
    </citation>
    <scope>NUCLEOTIDE SEQUENCE</scope>
    <source>
        <strain evidence="1">CHK190-19873</strain>
    </source>
</reference>
<dbReference type="Proteomes" id="UP000823935">
    <property type="component" value="Unassembled WGS sequence"/>
</dbReference>